<dbReference type="OMA" id="IYKNTER"/>
<reference evidence="2 3" key="1">
    <citation type="submission" date="2013-09" db="EMBL/GenBank/DDBJ databases">
        <title>Corchorus capsularis genome sequencing.</title>
        <authorList>
            <person name="Alam M."/>
            <person name="Haque M.S."/>
            <person name="Islam M.S."/>
            <person name="Emdad E.M."/>
            <person name="Islam M.M."/>
            <person name="Ahmed B."/>
            <person name="Halim A."/>
            <person name="Hossen Q.M.M."/>
            <person name="Hossain M.Z."/>
            <person name="Ahmed R."/>
            <person name="Khan M.M."/>
            <person name="Islam R."/>
            <person name="Rashid M.M."/>
            <person name="Khan S.A."/>
            <person name="Rahman M.S."/>
            <person name="Alam M."/>
        </authorList>
    </citation>
    <scope>NUCLEOTIDE SEQUENCE [LARGE SCALE GENOMIC DNA]</scope>
    <source>
        <strain evidence="3">cv. CVL-1</strain>
        <tissue evidence="2">Whole seedling</tissue>
    </source>
</reference>
<dbReference type="STRING" id="210143.A0A1R3ICJ2"/>
<dbReference type="Gene3D" id="3.80.10.10">
    <property type="entry name" value="Ribonuclease Inhibitor"/>
    <property type="match status" value="2"/>
</dbReference>
<dbReference type="CDD" id="cd22160">
    <property type="entry name" value="F-box_AtFBL13-like"/>
    <property type="match status" value="2"/>
</dbReference>
<evidence type="ECO:0000313" key="3">
    <source>
        <dbReference type="Proteomes" id="UP000188268"/>
    </source>
</evidence>
<dbReference type="AlphaFoldDB" id="A0A1R3ICJ2"/>
<evidence type="ECO:0000313" key="2">
    <source>
        <dbReference type="EMBL" id="OMO80322.1"/>
    </source>
</evidence>
<keyword evidence="3" id="KW-1185">Reference proteome</keyword>
<dbReference type="InterPro" id="IPR055411">
    <property type="entry name" value="LRR_FXL15/At3g58940/PEG3-like"/>
</dbReference>
<organism evidence="2 3">
    <name type="scientific">Corchorus capsularis</name>
    <name type="common">Jute</name>
    <dbReference type="NCBI Taxonomy" id="210143"/>
    <lineage>
        <taxon>Eukaryota</taxon>
        <taxon>Viridiplantae</taxon>
        <taxon>Streptophyta</taxon>
        <taxon>Embryophyta</taxon>
        <taxon>Tracheophyta</taxon>
        <taxon>Spermatophyta</taxon>
        <taxon>Magnoliopsida</taxon>
        <taxon>eudicotyledons</taxon>
        <taxon>Gunneridae</taxon>
        <taxon>Pentapetalae</taxon>
        <taxon>rosids</taxon>
        <taxon>malvids</taxon>
        <taxon>Malvales</taxon>
        <taxon>Malvaceae</taxon>
        <taxon>Grewioideae</taxon>
        <taxon>Apeibeae</taxon>
        <taxon>Corchorus</taxon>
    </lineage>
</organism>
<dbReference type="PANTHER" id="PTHR31900:SF34">
    <property type="entry name" value="EMB|CAB62440.1-RELATED"/>
    <property type="match status" value="1"/>
</dbReference>
<feature type="domain" description="F-box" evidence="1">
    <location>
        <begin position="25"/>
        <end position="58"/>
    </location>
</feature>
<comment type="caution">
    <text evidence="2">The sequence shown here is derived from an EMBL/GenBank/DDBJ whole genome shotgun (WGS) entry which is preliminary data.</text>
</comment>
<protein>
    <recommendedName>
        <fullName evidence="1">F-box domain-containing protein</fullName>
    </recommendedName>
</protein>
<dbReference type="Pfam" id="PF08387">
    <property type="entry name" value="FBD"/>
    <property type="match status" value="1"/>
</dbReference>
<dbReference type="SUPFAM" id="SSF81383">
    <property type="entry name" value="F-box domain"/>
    <property type="match status" value="2"/>
</dbReference>
<dbReference type="Pfam" id="PF00646">
    <property type="entry name" value="F-box"/>
    <property type="match status" value="2"/>
</dbReference>
<proteinExistence type="predicted"/>
<evidence type="ECO:0000259" key="1">
    <source>
        <dbReference type="PROSITE" id="PS50181"/>
    </source>
</evidence>
<dbReference type="SUPFAM" id="SSF52047">
    <property type="entry name" value="RNI-like"/>
    <property type="match status" value="2"/>
</dbReference>
<accession>A0A1R3ICJ2</accession>
<dbReference type="EMBL" id="AWWV01010313">
    <property type="protein sequence ID" value="OMO80322.1"/>
    <property type="molecule type" value="Genomic_DNA"/>
</dbReference>
<dbReference type="InterPro" id="IPR036047">
    <property type="entry name" value="F-box-like_dom_sf"/>
</dbReference>
<dbReference type="Proteomes" id="UP000188268">
    <property type="component" value="Unassembled WGS sequence"/>
</dbReference>
<dbReference type="InterPro" id="IPR006566">
    <property type="entry name" value="FBD"/>
</dbReference>
<dbReference type="PANTHER" id="PTHR31900">
    <property type="entry name" value="F-BOX/RNI SUPERFAMILY PROTEIN-RELATED"/>
    <property type="match status" value="1"/>
</dbReference>
<dbReference type="InterPro" id="IPR032675">
    <property type="entry name" value="LRR_dom_sf"/>
</dbReference>
<dbReference type="InterPro" id="IPR053781">
    <property type="entry name" value="F-box_AtFBL13-like"/>
</dbReference>
<name>A0A1R3ICJ2_COCAP</name>
<feature type="domain" description="F-box" evidence="1">
    <location>
        <begin position="438"/>
        <end position="474"/>
    </location>
</feature>
<dbReference type="Pfam" id="PF24758">
    <property type="entry name" value="LRR_At5g56370"/>
    <property type="match status" value="1"/>
</dbReference>
<dbReference type="InterPro" id="IPR050232">
    <property type="entry name" value="FBL13/AtMIF1-like"/>
</dbReference>
<dbReference type="OrthoDB" id="612216at2759"/>
<gene>
    <name evidence="2" type="ORF">CCACVL1_13041</name>
</gene>
<dbReference type="Gramene" id="OMO80322">
    <property type="protein sequence ID" value="OMO80322"/>
    <property type="gene ID" value="CCACVL1_13041"/>
</dbReference>
<dbReference type="Gene3D" id="1.20.1280.50">
    <property type="match status" value="1"/>
</dbReference>
<sequence length="816" mass="93932">MANSASQESNASSKYLKLSDEGTGFDRISQLPDVLIQHILSFLPTKDALATSILSKRWFGVWTSIPLLDLNDSPCCLISEKLRTDFIGFTTQVLIFNTVLSLDKLCLKLHPIYGPFFVNIWIRAAVSRNIKEIDITIYAMENVPFFKLPCEIFETKTLTILKLSHGLELDVPKTVSLSSLKVLHLVLIKYTNDQSVSRLFNGCPVLEELLVRKFDGDNSLTLNISIPTLKRLFLRFSTGVEQHKLKINAPILEFFNLEENLPLQYDIENVSSLVQANLTVSVLENRHFQLFKALCNVKFLSINWDWFSLSLEELCECNTFPVFVNLVQLELNVGYEGWTMVSYLLESSHNLKVLVLSKNANCRGLGLECSWKQPNGVPKCFQSRLETVYVRGFEGLKCQLRVNFLTCMEFLRSLISRPTWSSKRRKTEDDFESTGNTTCRINELPDFILHHLLSFLSTKQAVATSILSKRWRYLWIEVPALDFEDSPSCKTDRNHKKAFKKFVYRVLLLNRQVTLHKFRLKCHNNVRQYSGLQTWIDDVIIRRNVVGEVDISISGYTISMPPFFKPTDSIIRYPTIKNLKVLKLSRGFQIDDCTPISFPSLKILHLNFLYYTNGGDSVSSLLRGCSVLEELHIKRGSYDNVPNFIISVPTLKILSYIGHQHCREFIDRFYSYQLRVNTPALEYLNIEDVGGTILLYLESNLVRLIQANITFNGIGLLNVFKALCNAKFLSFKWTSSLYNYDLGASLECDSFPLFVNLTQLELISCRTRDFHDLDVLRQFLENSHHLQVLILNMVSFDQDLYFYFYIPQEFESPFSS</sequence>
<dbReference type="InterPro" id="IPR001810">
    <property type="entry name" value="F-box_dom"/>
</dbReference>
<dbReference type="SMART" id="SM00256">
    <property type="entry name" value="FBOX"/>
    <property type="match status" value="2"/>
</dbReference>
<dbReference type="PROSITE" id="PS50181">
    <property type="entry name" value="FBOX"/>
    <property type="match status" value="2"/>
</dbReference>